<reference evidence="3" key="1">
    <citation type="submission" date="2017-07" db="EMBL/GenBank/DDBJ databases">
        <title>Taro Niue Genome Assembly and Annotation.</title>
        <authorList>
            <person name="Atibalentja N."/>
            <person name="Keating K."/>
            <person name="Fields C.J."/>
        </authorList>
    </citation>
    <scope>NUCLEOTIDE SEQUENCE</scope>
    <source>
        <strain evidence="3">Niue_2</strain>
        <tissue evidence="3">Leaf</tissue>
    </source>
</reference>
<feature type="region of interest" description="Disordered" evidence="1">
    <location>
        <begin position="46"/>
        <end position="65"/>
    </location>
</feature>
<evidence type="ECO:0000313" key="3">
    <source>
        <dbReference type="EMBL" id="MQL71580.1"/>
    </source>
</evidence>
<dbReference type="AlphaFoldDB" id="A0A843TQ62"/>
<dbReference type="Proteomes" id="UP000652761">
    <property type="component" value="Unassembled WGS sequence"/>
</dbReference>
<gene>
    <name evidence="3" type="ORF">Taro_003902</name>
</gene>
<feature type="compositionally biased region" description="Basic and acidic residues" evidence="1">
    <location>
        <begin position="46"/>
        <end position="57"/>
    </location>
</feature>
<name>A0A843TQ62_COLES</name>
<evidence type="ECO:0000313" key="4">
    <source>
        <dbReference type="Proteomes" id="UP000652761"/>
    </source>
</evidence>
<sequence length="93" mass="10302">MFYKLLVLFTAFVPVVLVCSVLGEFPTEPVTSEAHPYPLRVFEQSKEEADGRGKELTPSDDGAFGNDLAEALSVVKESDRRRQTISNADEEPL</sequence>
<feature type="signal peptide" evidence="2">
    <location>
        <begin position="1"/>
        <end position="23"/>
    </location>
</feature>
<keyword evidence="4" id="KW-1185">Reference proteome</keyword>
<evidence type="ECO:0000256" key="1">
    <source>
        <dbReference type="SAM" id="MobiDB-lite"/>
    </source>
</evidence>
<evidence type="ECO:0008006" key="5">
    <source>
        <dbReference type="Google" id="ProtNLM"/>
    </source>
</evidence>
<proteinExistence type="predicted"/>
<dbReference type="EMBL" id="NMUH01000102">
    <property type="protein sequence ID" value="MQL71580.1"/>
    <property type="molecule type" value="Genomic_DNA"/>
</dbReference>
<evidence type="ECO:0000256" key="2">
    <source>
        <dbReference type="SAM" id="SignalP"/>
    </source>
</evidence>
<comment type="caution">
    <text evidence="3">The sequence shown here is derived from an EMBL/GenBank/DDBJ whole genome shotgun (WGS) entry which is preliminary data.</text>
</comment>
<accession>A0A843TQ62</accession>
<keyword evidence="2" id="KW-0732">Signal</keyword>
<protein>
    <recommendedName>
        <fullName evidence="5">Secreted protein</fullName>
    </recommendedName>
</protein>
<organism evidence="3 4">
    <name type="scientific">Colocasia esculenta</name>
    <name type="common">Wild taro</name>
    <name type="synonym">Arum esculentum</name>
    <dbReference type="NCBI Taxonomy" id="4460"/>
    <lineage>
        <taxon>Eukaryota</taxon>
        <taxon>Viridiplantae</taxon>
        <taxon>Streptophyta</taxon>
        <taxon>Embryophyta</taxon>
        <taxon>Tracheophyta</taxon>
        <taxon>Spermatophyta</taxon>
        <taxon>Magnoliopsida</taxon>
        <taxon>Liliopsida</taxon>
        <taxon>Araceae</taxon>
        <taxon>Aroideae</taxon>
        <taxon>Colocasieae</taxon>
        <taxon>Colocasia</taxon>
    </lineage>
</organism>
<feature type="chain" id="PRO_5032420397" description="Secreted protein" evidence="2">
    <location>
        <begin position="24"/>
        <end position="93"/>
    </location>
</feature>